<dbReference type="InterPro" id="IPR004305">
    <property type="entry name" value="Thiaminase-2/PQQC"/>
</dbReference>
<sequence length="503" mass="53225">MTNTQNTKNILSIAGSDPSGGAGIQADLKSIAATGGYGMAAISALTAQNTRGVRSVHVPPAGFLTEQLNAVSEDIAIDAIKIGMLANAEVINELGQWLAGIRSAGTGAPAVVLDPVMVATSGDRLLDAESDAALRRLFCHTDVITPNIPELAVLARAEMATDWETAVVQARGLAAEYGVMVLAKGGHLESASCRDGLIDSDGVILSVASPRQYTPNTHGTGCSLSAALATCYARTGDWGSALLNAKSWLAGAISRADELSVGSGHGPINHFASLWDGVRPAHPGDPMAQWWQKIAAIRTGIDELDFIRALKDGSLAREHFEDYLGQDALYLRTYSQVMSRASALAPDTESQRFWAASASSCLEEELALHRGRLAERVPEPSTTTTAYLNHLKASANNYPVLIAAILPCFWIYQDTGSRLAAANRQDHPYADWLTSYSSVEFDAATAAAIDITRTVHQGADESTRTAMWRAFEASSLHELAFFDQTAAPATSRDSSAGEPVAAG</sequence>
<evidence type="ECO:0000259" key="6">
    <source>
        <dbReference type="Pfam" id="PF03070"/>
    </source>
</evidence>
<dbReference type="NCBIfam" id="TIGR00097">
    <property type="entry name" value="HMP-P_kinase"/>
    <property type="match status" value="1"/>
</dbReference>
<dbReference type="InterPro" id="IPR029056">
    <property type="entry name" value="Ribokinase-like"/>
</dbReference>
<evidence type="ECO:0000313" key="9">
    <source>
        <dbReference type="Proteomes" id="UP001501257"/>
    </source>
</evidence>
<dbReference type="PANTHER" id="PTHR20858:SF17">
    <property type="entry name" value="HYDROXYMETHYLPYRIMIDINE_PHOSPHOMETHYLPYRIMIDINE KINASE THI20-RELATED"/>
    <property type="match status" value="1"/>
</dbReference>
<organism evidence="8 9">
    <name type="scientific">Paeniglutamicibacter antarcticus</name>
    <dbReference type="NCBI Taxonomy" id="494023"/>
    <lineage>
        <taxon>Bacteria</taxon>
        <taxon>Bacillati</taxon>
        <taxon>Actinomycetota</taxon>
        <taxon>Actinomycetes</taxon>
        <taxon>Micrococcales</taxon>
        <taxon>Micrococcaceae</taxon>
        <taxon>Paeniglutamicibacter</taxon>
    </lineage>
</organism>
<dbReference type="Proteomes" id="UP001501257">
    <property type="component" value="Unassembled WGS sequence"/>
</dbReference>
<accession>A0ABP9TLT8</accession>
<keyword evidence="9" id="KW-1185">Reference proteome</keyword>
<reference evidence="9" key="1">
    <citation type="journal article" date="2019" name="Int. J. Syst. Evol. Microbiol.">
        <title>The Global Catalogue of Microorganisms (GCM) 10K type strain sequencing project: providing services to taxonomists for standard genome sequencing and annotation.</title>
        <authorList>
            <consortium name="The Broad Institute Genomics Platform"/>
            <consortium name="The Broad Institute Genome Sequencing Center for Infectious Disease"/>
            <person name="Wu L."/>
            <person name="Ma J."/>
        </authorList>
    </citation>
    <scope>NUCLEOTIDE SEQUENCE [LARGE SCALE GENOMIC DNA]</scope>
    <source>
        <strain evidence="9">JCM 18952</strain>
    </source>
</reference>
<dbReference type="RefSeq" id="WP_210102253.1">
    <property type="nucleotide sequence ID" value="NZ_BAABLK010000031.1"/>
</dbReference>
<evidence type="ECO:0000256" key="5">
    <source>
        <dbReference type="ARBA" id="ARBA00022977"/>
    </source>
</evidence>
<evidence type="ECO:0000256" key="2">
    <source>
        <dbReference type="ARBA" id="ARBA00000565"/>
    </source>
</evidence>
<name>A0ABP9TLT8_9MICC</name>
<dbReference type="CDD" id="cd19365">
    <property type="entry name" value="TenA_C-like"/>
    <property type="match status" value="1"/>
</dbReference>
<evidence type="ECO:0000259" key="7">
    <source>
        <dbReference type="Pfam" id="PF08543"/>
    </source>
</evidence>
<dbReference type="InterPro" id="IPR013749">
    <property type="entry name" value="PM/HMP-P_kinase-1"/>
</dbReference>
<evidence type="ECO:0008006" key="10">
    <source>
        <dbReference type="Google" id="ProtNLM"/>
    </source>
</evidence>
<evidence type="ECO:0000256" key="1">
    <source>
        <dbReference type="ARBA" id="ARBA00000151"/>
    </source>
</evidence>
<comment type="catalytic activity">
    <reaction evidence="1">
        <text>4-amino-5-hydroxymethyl-2-methylpyrimidine + ATP = 4-amino-2-methyl-5-(phosphooxymethyl)pyrimidine + ADP + H(+)</text>
        <dbReference type="Rhea" id="RHEA:23096"/>
        <dbReference type="ChEBI" id="CHEBI:15378"/>
        <dbReference type="ChEBI" id="CHEBI:16892"/>
        <dbReference type="ChEBI" id="CHEBI:30616"/>
        <dbReference type="ChEBI" id="CHEBI:58354"/>
        <dbReference type="ChEBI" id="CHEBI:456216"/>
        <dbReference type="EC" id="2.7.1.49"/>
    </reaction>
</comment>
<dbReference type="CDD" id="cd01169">
    <property type="entry name" value="HMPP_kinase"/>
    <property type="match status" value="1"/>
</dbReference>
<feature type="domain" description="Pyridoxamine kinase/Phosphomethylpyrimidine kinase" evidence="7">
    <location>
        <begin position="17"/>
        <end position="269"/>
    </location>
</feature>
<dbReference type="EMBL" id="BAABLK010000031">
    <property type="protein sequence ID" value="GAA5227601.1"/>
    <property type="molecule type" value="Genomic_DNA"/>
</dbReference>
<dbReference type="PANTHER" id="PTHR20858">
    <property type="entry name" value="PHOSPHOMETHYLPYRIMIDINE KINASE"/>
    <property type="match status" value="1"/>
</dbReference>
<evidence type="ECO:0000256" key="3">
    <source>
        <dbReference type="ARBA" id="ARBA00003848"/>
    </source>
</evidence>
<comment type="function">
    <text evidence="3">Catalyzes the phosphorylation of hydroxymethylpyrimidine phosphate (HMP-P) to HMP-PP, and of HMP to HMP-P.</text>
</comment>
<keyword evidence="5" id="KW-0784">Thiamine biosynthesis</keyword>
<comment type="caution">
    <text evidence="8">The sequence shown here is derived from an EMBL/GenBank/DDBJ whole genome shotgun (WGS) entry which is preliminary data.</text>
</comment>
<evidence type="ECO:0000256" key="4">
    <source>
        <dbReference type="ARBA" id="ARBA00004769"/>
    </source>
</evidence>
<comment type="catalytic activity">
    <reaction evidence="2">
        <text>4-amino-2-methyl-5-(phosphooxymethyl)pyrimidine + ATP = 4-amino-2-methyl-5-(diphosphooxymethyl)pyrimidine + ADP</text>
        <dbReference type="Rhea" id="RHEA:19893"/>
        <dbReference type="ChEBI" id="CHEBI:30616"/>
        <dbReference type="ChEBI" id="CHEBI:57841"/>
        <dbReference type="ChEBI" id="CHEBI:58354"/>
        <dbReference type="ChEBI" id="CHEBI:456216"/>
        <dbReference type="EC" id="2.7.4.7"/>
    </reaction>
</comment>
<feature type="domain" description="Thiaminase-2/PQQC" evidence="6">
    <location>
        <begin position="305"/>
        <end position="484"/>
    </location>
</feature>
<dbReference type="InterPro" id="IPR016084">
    <property type="entry name" value="Haem_Oase-like_multi-hlx"/>
</dbReference>
<comment type="pathway">
    <text evidence="4">Cofactor biosynthesis; thiamine diphosphate biosynthesis; 4-amino-2-methyl-5-diphosphomethylpyrimidine from 5-amino-1-(5-phospho-D-ribosyl)imidazole: step 3/3.</text>
</comment>
<protein>
    <recommendedName>
        <fullName evidence="10">Hydroxymethylpyrimidine kinase</fullName>
    </recommendedName>
</protein>
<proteinExistence type="predicted"/>
<dbReference type="SUPFAM" id="SSF53613">
    <property type="entry name" value="Ribokinase-like"/>
    <property type="match status" value="1"/>
</dbReference>
<dbReference type="Pfam" id="PF08543">
    <property type="entry name" value="Phos_pyr_kin"/>
    <property type="match status" value="1"/>
</dbReference>
<dbReference type="InterPro" id="IPR004399">
    <property type="entry name" value="HMP/HMP-P_kinase_dom"/>
</dbReference>
<gene>
    <name evidence="8" type="ORF">GCM10025778_21340</name>
</gene>
<dbReference type="Gene3D" id="1.20.910.10">
    <property type="entry name" value="Heme oxygenase-like"/>
    <property type="match status" value="1"/>
</dbReference>
<dbReference type="SUPFAM" id="SSF48613">
    <property type="entry name" value="Heme oxygenase-like"/>
    <property type="match status" value="1"/>
</dbReference>
<evidence type="ECO:0000313" key="8">
    <source>
        <dbReference type="EMBL" id="GAA5227601.1"/>
    </source>
</evidence>
<dbReference type="Gene3D" id="3.40.1190.20">
    <property type="match status" value="1"/>
</dbReference>
<dbReference type="Pfam" id="PF03070">
    <property type="entry name" value="TENA_THI-4"/>
    <property type="match status" value="1"/>
</dbReference>